<evidence type="ECO:0000256" key="6">
    <source>
        <dbReference type="ARBA" id="ARBA00022989"/>
    </source>
</evidence>
<feature type="transmembrane region" description="Helical" evidence="9">
    <location>
        <begin position="342"/>
        <end position="360"/>
    </location>
</feature>
<evidence type="ECO:0000313" key="12">
    <source>
        <dbReference type="Proteomes" id="UP000594260"/>
    </source>
</evidence>
<evidence type="ECO:0000259" key="10">
    <source>
        <dbReference type="Pfam" id="PF01769"/>
    </source>
</evidence>
<keyword evidence="7" id="KW-0406">Ion transport</keyword>
<dbReference type="EnsemblMetazoa" id="XM_022793886">
    <property type="protein sequence ID" value="XP_022649621"/>
    <property type="gene ID" value="LOC111245481"/>
</dbReference>
<dbReference type="RefSeq" id="XP_022649621.1">
    <property type="nucleotide sequence ID" value="XM_022793886.1"/>
</dbReference>
<comment type="subcellular location">
    <subcellularLocation>
        <location evidence="1">Membrane</location>
        <topology evidence="1">Multi-pass membrane protein</topology>
    </subcellularLocation>
</comment>
<sequence length="527" mass="56436">MPVNNGYSPTASGVNVVVGCDAVIDCDSLNEGKYKSLGHTTPLEQIGCCPSGSSGSSGSLISTMSDKVLGAGAGLKDSNKRLPGNEGWLITLIQVVGPFLVAGCGSMCTGILLDIVKDWDNFKMIESLMTLVPTLLGLKGNLEMTVTARLCTASNLGKLDDPKILLTFLRDDLLLTQFQATIVSLMASLLTLGIQAIKDPLSVTWTGSLVVISSSVVTAGFACLFLGLLMTGVVVVSRKFRINPDNVAAPLASSLGDISTLALFAYISLGIFALKEYIYVPVTFIVIFMLLCPVWGYLGCQSPDVRAHLQHGWLPILLAMCISLGAGYILDAATSDLAAAPAYVPVVSGVCGNLLVILICRMTTVLRQKSALGKDNGTVPAMRRDNPFRCGNSNFESLNATFQLLLILPIAAHSIFLPIISFVTQEVSITVVYLVTFLSFVFVHALIMLFLTREVVLQLWRWGIDPDVASIPILTAVADLTGGAFTCVIFIILYQLEDFSVTKPHDVFNLTTPLIEALTNITVPLQY</sequence>
<feature type="transmembrane region" description="Helical" evidence="9">
    <location>
        <begin position="173"/>
        <end position="197"/>
    </location>
</feature>
<proteinExistence type="inferred from homology"/>
<feature type="transmembrane region" description="Helical" evidence="9">
    <location>
        <begin position="312"/>
        <end position="330"/>
    </location>
</feature>
<feature type="transmembrane region" description="Helical" evidence="9">
    <location>
        <begin position="471"/>
        <end position="494"/>
    </location>
</feature>
<keyword evidence="8 9" id="KW-0472">Membrane</keyword>
<evidence type="ECO:0000256" key="2">
    <source>
        <dbReference type="ARBA" id="ARBA00009749"/>
    </source>
</evidence>
<dbReference type="Proteomes" id="UP000594260">
    <property type="component" value="Unplaced"/>
</dbReference>
<protein>
    <recommendedName>
        <fullName evidence="10">SLC41A/MgtE integral membrane domain-containing protein</fullName>
    </recommendedName>
</protein>
<evidence type="ECO:0000256" key="5">
    <source>
        <dbReference type="ARBA" id="ARBA00022842"/>
    </source>
</evidence>
<dbReference type="InParanoid" id="A0A7M7JG17"/>
<accession>A0A7M7JG17</accession>
<dbReference type="SUPFAM" id="SSF161093">
    <property type="entry name" value="MgtE membrane domain-like"/>
    <property type="match status" value="2"/>
</dbReference>
<feature type="transmembrane region" description="Helical" evidence="9">
    <location>
        <begin position="209"/>
        <end position="236"/>
    </location>
</feature>
<dbReference type="AlphaFoldDB" id="A0A7M7JG17"/>
<keyword evidence="4 9" id="KW-0812">Transmembrane</keyword>
<dbReference type="KEGG" id="vde:111245481"/>
<feature type="transmembrane region" description="Helical" evidence="9">
    <location>
        <begin position="430"/>
        <end position="451"/>
    </location>
</feature>
<dbReference type="OMA" id="DYADENI"/>
<evidence type="ECO:0000256" key="7">
    <source>
        <dbReference type="ARBA" id="ARBA00023065"/>
    </source>
</evidence>
<keyword evidence="5" id="KW-0460">Magnesium</keyword>
<dbReference type="InterPro" id="IPR045349">
    <property type="entry name" value="SLC41A1-3"/>
</dbReference>
<feature type="transmembrane region" description="Helical" evidence="9">
    <location>
        <begin position="88"/>
        <end position="113"/>
    </location>
</feature>
<organism evidence="11 12">
    <name type="scientific">Varroa destructor</name>
    <name type="common">Honeybee mite</name>
    <dbReference type="NCBI Taxonomy" id="109461"/>
    <lineage>
        <taxon>Eukaryota</taxon>
        <taxon>Metazoa</taxon>
        <taxon>Ecdysozoa</taxon>
        <taxon>Arthropoda</taxon>
        <taxon>Chelicerata</taxon>
        <taxon>Arachnida</taxon>
        <taxon>Acari</taxon>
        <taxon>Parasitiformes</taxon>
        <taxon>Mesostigmata</taxon>
        <taxon>Gamasina</taxon>
        <taxon>Dermanyssoidea</taxon>
        <taxon>Varroidae</taxon>
        <taxon>Varroa</taxon>
    </lineage>
</organism>
<reference evidence="11" key="1">
    <citation type="submission" date="2021-01" db="UniProtKB">
        <authorList>
            <consortium name="EnsemblMetazoa"/>
        </authorList>
    </citation>
    <scope>IDENTIFICATION</scope>
</reference>
<feature type="transmembrane region" description="Helical" evidence="9">
    <location>
        <begin position="248"/>
        <end position="272"/>
    </location>
</feature>
<dbReference type="InterPro" id="IPR006667">
    <property type="entry name" value="SLC41_membr_dom"/>
</dbReference>
<dbReference type="OrthoDB" id="5791097at2759"/>
<keyword evidence="3" id="KW-0813">Transport</keyword>
<evidence type="ECO:0000256" key="8">
    <source>
        <dbReference type="ARBA" id="ARBA00023136"/>
    </source>
</evidence>
<keyword evidence="6 9" id="KW-1133">Transmembrane helix</keyword>
<evidence type="ECO:0000256" key="1">
    <source>
        <dbReference type="ARBA" id="ARBA00004141"/>
    </source>
</evidence>
<feature type="transmembrane region" description="Helical" evidence="9">
    <location>
        <begin position="278"/>
        <end position="300"/>
    </location>
</feature>
<dbReference type="PANTHER" id="PTHR16228">
    <property type="entry name" value="DIVALENT CATION TRANSPORTER SOLUTE CARRIER FAMILY 41"/>
    <property type="match status" value="1"/>
</dbReference>
<dbReference type="FunFam" id="1.10.357.20:FF:000001">
    <property type="entry name" value="Solute carrier family 41 member 2"/>
    <property type="match status" value="1"/>
</dbReference>
<dbReference type="Gene3D" id="1.10.357.20">
    <property type="entry name" value="SLC41 divalent cation transporters, integral membrane domain"/>
    <property type="match status" value="2"/>
</dbReference>
<evidence type="ECO:0000256" key="9">
    <source>
        <dbReference type="SAM" id="Phobius"/>
    </source>
</evidence>
<evidence type="ECO:0000256" key="4">
    <source>
        <dbReference type="ARBA" id="ARBA00022692"/>
    </source>
</evidence>
<name>A0A7M7JG17_VARDE</name>
<dbReference type="GO" id="GO:0005886">
    <property type="term" value="C:plasma membrane"/>
    <property type="evidence" value="ECO:0007669"/>
    <property type="project" value="TreeGrafter"/>
</dbReference>
<dbReference type="PANTHER" id="PTHR16228:SF7">
    <property type="entry name" value="SLC41A_MGTE INTEGRAL MEMBRANE DOMAIN-CONTAINING PROTEIN"/>
    <property type="match status" value="1"/>
</dbReference>
<keyword evidence="12" id="KW-1185">Reference proteome</keyword>
<feature type="domain" description="SLC41A/MgtE integral membrane" evidence="10">
    <location>
        <begin position="132"/>
        <end position="266"/>
    </location>
</feature>
<dbReference type="InterPro" id="IPR036739">
    <property type="entry name" value="SLC41_membr_dom_sf"/>
</dbReference>
<feature type="domain" description="SLC41A/MgtE integral membrane" evidence="10">
    <location>
        <begin position="344"/>
        <end position="486"/>
    </location>
</feature>
<evidence type="ECO:0000256" key="3">
    <source>
        <dbReference type="ARBA" id="ARBA00022448"/>
    </source>
</evidence>
<feature type="transmembrane region" description="Helical" evidence="9">
    <location>
        <begin position="404"/>
        <end position="424"/>
    </location>
</feature>
<dbReference type="GeneID" id="111245481"/>
<evidence type="ECO:0000313" key="11">
    <source>
        <dbReference type="EnsemblMetazoa" id="XP_022649621"/>
    </source>
</evidence>
<dbReference type="Pfam" id="PF01769">
    <property type="entry name" value="MgtE"/>
    <property type="match status" value="2"/>
</dbReference>
<dbReference type="GO" id="GO:0008324">
    <property type="term" value="F:monoatomic cation transmembrane transporter activity"/>
    <property type="evidence" value="ECO:0007669"/>
    <property type="project" value="InterPro"/>
</dbReference>
<comment type="similarity">
    <text evidence="2">Belongs to the SLC41A transporter family.</text>
</comment>